<organism evidence="1 2">
    <name type="scientific">Avena sativa</name>
    <name type="common">Oat</name>
    <dbReference type="NCBI Taxonomy" id="4498"/>
    <lineage>
        <taxon>Eukaryota</taxon>
        <taxon>Viridiplantae</taxon>
        <taxon>Streptophyta</taxon>
        <taxon>Embryophyta</taxon>
        <taxon>Tracheophyta</taxon>
        <taxon>Spermatophyta</taxon>
        <taxon>Magnoliopsida</taxon>
        <taxon>Liliopsida</taxon>
        <taxon>Poales</taxon>
        <taxon>Poaceae</taxon>
        <taxon>BOP clade</taxon>
        <taxon>Pooideae</taxon>
        <taxon>Poodae</taxon>
        <taxon>Poeae</taxon>
        <taxon>Poeae Chloroplast Group 1 (Aveneae type)</taxon>
        <taxon>Aveninae</taxon>
        <taxon>Avena</taxon>
    </lineage>
</organism>
<dbReference type="EnsemblPlants" id="AVESA.00010b.r2.5CG0908920.1">
    <property type="protein sequence ID" value="AVESA.00010b.r2.5CG0908920.1.CDS.1"/>
    <property type="gene ID" value="AVESA.00010b.r2.5CG0908920"/>
</dbReference>
<name>A0ACD5Y503_AVESA</name>
<protein>
    <submittedName>
        <fullName evidence="1">Uncharacterized protein</fullName>
    </submittedName>
</protein>
<dbReference type="Proteomes" id="UP001732700">
    <property type="component" value="Chromosome 5C"/>
</dbReference>
<evidence type="ECO:0000313" key="1">
    <source>
        <dbReference type="EnsemblPlants" id="AVESA.00010b.r2.5CG0908920.1.CDS.1"/>
    </source>
</evidence>
<accession>A0ACD5Y503</accession>
<keyword evidence="2" id="KW-1185">Reference proteome</keyword>
<reference evidence="1" key="2">
    <citation type="submission" date="2025-09" db="UniProtKB">
        <authorList>
            <consortium name="EnsemblPlants"/>
        </authorList>
    </citation>
    <scope>IDENTIFICATION</scope>
</reference>
<proteinExistence type="predicted"/>
<sequence length="189" mass="21583">MGKDNVMELIEKFINLGRIGKLIKEIEMMIEIILRKRRIPYGYNSYLNEMQKMRSFLSNRTNNNTLIESVKVKYVYQSASLIAQDISFQLRNNPISFCSIFSKIVKDIPLIMPKGVEGIRICCSGRLGGAEISRTECGKYGKTSCNVFNQKIDYAPTEVSTRNGILGVKVRISYSQNKKGRAIFKTYEI</sequence>
<reference evidence="1" key="1">
    <citation type="submission" date="2021-05" db="EMBL/GenBank/DDBJ databases">
        <authorList>
            <person name="Scholz U."/>
            <person name="Mascher M."/>
            <person name="Fiebig A."/>
        </authorList>
    </citation>
    <scope>NUCLEOTIDE SEQUENCE [LARGE SCALE GENOMIC DNA]</scope>
</reference>
<evidence type="ECO:0000313" key="2">
    <source>
        <dbReference type="Proteomes" id="UP001732700"/>
    </source>
</evidence>